<accession>A0A7R9AAE6</accession>
<reference evidence="7" key="1">
    <citation type="submission" date="2020-11" db="EMBL/GenBank/DDBJ databases">
        <authorList>
            <person name="Tran Van P."/>
        </authorList>
    </citation>
    <scope>NUCLEOTIDE SEQUENCE</scope>
</reference>
<gene>
    <name evidence="7" type="ORF">DSTB1V02_LOCUS10278</name>
</gene>
<dbReference type="Proteomes" id="UP000677054">
    <property type="component" value="Unassembled WGS sequence"/>
</dbReference>
<dbReference type="SMART" id="SM00020">
    <property type="entry name" value="Tryp_SPc"/>
    <property type="match status" value="1"/>
</dbReference>
<dbReference type="GO" id="GO:0006508">
    <property type="term" value="P:proteolysis"/>
    <property type="evidence" value="ECO:0007669"/>
    <property type="project" value="InterPro"/>
</dbReference>
<dbReference type="FunFam" id="2.40.10.10:FF:000038">
    <property type="entry name" value="Serine protease"/>
    <property type="match status" value="1"/>
</dbReference>
<evidence type="ECO:0000256" key="2">
    <source>
        <dbReference type="ARBA" id="ARBA00022525"/>
    </source>
</evidence>
<dbReference type="CDD" id="cd00190">
    <property type="entry name" value="Tryp_SPc"/>
    <property type="match status" value="1"/>
</dbReference>
<feature type="chain" id="PRO_5036402816" description="Peptidase S1 domain-containing protein" evidence="5">
    <location>
        <begin position="22"/>
        <end position="475"/>
    </location>
</feature>
<proteinExistence type="predicted"/>
<dbReference type="AlphaFoldDB" id="A0A7R9AAE6"/>
<keyword evidence="2" id="KW-0964">Secreted</keyword>
<keyword evidence="5" id="KW-0732">Signal</keyword>
<dbReference type="OrthoDB" id="6261922at2759"/>
<evidence type="ECO:0000256" key="5">
    <source>
        <dbReference type="SAM" id="SignalP"/>
    </source>
</evidence>
<sequence length="475" mass="52180">MQTHALFNLLVLLALGTLSAAREKRQADPRNDPPFQVRWNADLMESRWARGPRGGAPPRAPTQVNPPPVPPPPQVNPLFVPPSLPPPPQVNPPSAPPQVNPFPPAPGGRPPQPENTCNPPNRCVPAQQCKEGVVAANRQPNAPPSARGCPGLTDVCCRDPPATTPKPYVPHCGKRKDSAPPTTQKLTSPSNPPVITVPLASDDATSGSESQFGEFPWMTAILHEEPSAQGRLQYVYLCGGSLIHPQAVLTAAHCVHNYLSDYKGLRARFGEWDTQNEDEPLPHQDRKISKVVIHEAFNQRVMFNDYAVLILDSPVKQDDHIDTVCLPGPRTNFAGRRCYVTGWGKTKKEGHYHDVLKKIDLPVVEQAWCQESLRKTRLSRFFILHPNFLCAGGELGKDACKGDGGSPLVCRDPATNHYVQAGIVSWGIGCGEQNIPGVYADVAKASAWINEVVSKHFAYPRRYWSEEAPDPERFY</sequence>
<dbReference type="InterPro" id="IPR043504">
    <property type="entry name" value="Peptidase_S1_PA_chymotrypsin"/>
</dbReference>
<dbReference type="GO" id="GO:0005576">
    <property type="term" value="C:extracellular region"/>
    <property type="evidence" value="ECO:0007669"/>
    <property type="project" value="UniProtKB-SubCell"/>
</dbReference>
<organism evidence="7">
    <name type="scientific">Darwinula stevensoni</name>
    <dbReference type="NCBI Taxonomy" id="69355"/>
    <lineage>
        <taxon>Eukaryota</taxon>
        <taxon>Metazoa</taxon>
        <taxon>Ecdysozoa</taxon>
        <taxon>Arthropoda</taxon>
        <taxon>Crustacea</taxon>
        <taxon>Oligostraca</taxon>
        <taxon>Ostracoda</taxon>
        <taxon>Podocopa</taxon>
        <taxon>Podocopida</taxon>
        <taxon>Darwinulocopina</taxon>
        <taxon>Darwinuloidea</taxon>
        <taxon>Darwinulidae</taxon>
        <taxon>Darwinula</taxon>
    </lineage>
</organism>
<dbReference type="PANTHER" id="PTHR24258:SF129">
    <property type="entry name" value="LP15124P-RELATED"/>
    <property type="match status" value="1"/>
</dbReference>
<evidence type="ECO:0000313" key="8">
    <source>
        <dbReference type="Proteomes" id="UP000677054"/>
    </source>
</evidence>
<evidence type="ECO:0000313" key="7">
    <source>
        <dbReference type="EMBL" id="CAD7250505.1"/>
    </source>
</evidence>
<dbReference type="PROSITE" id="PS50240">
    <property type="entry name" value="TRYPSIN_DOM"/>
    <property type="match status" value="1"/>
</dbReference>
<dbReference type="PANTHER" id="PTHR24258">
    <property type="entry name" value="SERINE PROTEASE-RELATED"/>
    <property type="match status" value="1"/>
</dbReference>
<feature type="signal peptide" evidence="5">
    <location>
        <begin position="1"/>
        <end position="21"/>
    </location>
</feature>
<feature type="domain" description="Peptidase S1" evidence="6">
    <location>
        <begin position="204"/>
        <end position="454"/>
    </location>
</feature>
<feature type="region of interest" description="Disordered" evidence="4">
    <location>
        <begin position="46"/>
        <end position="119"/>
    </location>
</feature>
<keyword evidence="8" id="KW-1185">Reference proteome</keyword>
<dbReference type="EMBL" id="CAJPEV010002896">
    <property type="protein sequence ID" value="CAG0898358.1"/>
    <property type="molecule type" value="Genomic_DNA"/>
</dbReference>
<evidence type="ECO:0000256" key="3">
    <source>
        <dbReference type="ARBA" id="ARBA00023157"/>
    </source>
</evidence>
<dbReference type="InterPro" id="IPR001254">
    <property type="entry name" value="Trypsin_dom"/>
</dbReference>
<name>A0A7R9AAE6_9CRUS</name>
<dbReference type="InterPro" id="IPR009003">
    <property type="entry name" value="Peptidase_S1_PA"/>
</dbReference>
<dbReference type="PRINTS" id="PR00722">
    <property type="entry name" value="CHYMOTRYPSIN"/>
</dbReference>
<dbReference type="InterPro" id="IPR001314">
    <property type="entry name" value="Peptidase_S1A"/>
</dbReference>
<feature type="compositionally biased region" description="Pro residues" evidence="4">
    <location>
        <begin position="58"/>
        <end position="113"/>
    </location>
</feature>
<keyword evidence="3" id="KW-1015">Disulfide bond</keyword>
<evidence type="ECO:0000259" key="6">
    <source>
        <dbReference type="PROSITE" id="PS50240"/>
    </source>
</evidence>
<dbReference type="SUPFAM" id="SSF50494">
    <property type="entry name" value="Trypsin-like serine proteases"/>
    <property type="match status" value="1"/>
</dbReference>
<dbReference type="EMBL" id="LR902413">
    <property type="protein sequence ID" value="CAD7250505.1"/>
    <property type="molecule type" value="Genomic_DNA"/>
</dbReference>
<dbReference type="Gene3D" id="2.40.10.10">
    <property type="entry name" value="Trypsin-like serine proteases"/>
    <property type="match status" value="2"/>
</dbReference>
<feature type="compositionally biased region" description="Polar residues" evidence="4">
    <location>
        <begin position="180"/>
        <end position="189"/>
    </location>
</feature>
<evidence type="ECO:0000256" key="4">
    <source>
        <dbReference type="SAM" id="MobiDB-lite"/>
    </source>
</evidence>
<dbReference type="PROSITE" id="PS00134">
    <property type="entry name" value="TRYPSIN_HIS"/>
    <property type="match status" value="1"/>
</dbReference>
<comment type="subcellular location">
    <subcellularLocation>
        <location evidence="1">Secreted</location>
    </subcellularLocation>
</comment>
<feature type="region of interest" description="Disordered" evidence="4">
    <location>
        <begin position="168"/>
        <end position="195"/>
    </location>
</feature>
<dbReference type="GO" id="GO:0004252">
    <property type="term" value="F:serine-type endopeptidase activity"/>
    <property type="evidence" value="ECO:0007669"/>
    <property type="project" value="InterPro"/>
</dbReference>
<dbReference type="Pfam" id="PF00089">
    <property type="entry name" value="Trypsin"/>
    <property type="match status" value="1"/>
</dbReference>
<dbReference type="InterPro" id="IPR018114">
    <property type="entry name" value="TRYPSIN_HIS"/>
</dbReference>
<protein>
    <recommendedName>
        <fullName evidence="6">Peptidase S1 domain-containing protein</fullName>
    </recommendedName>
</protein>
<evidence type="ECO:0000256" key="1">
    <source>
        <dbReference type="ARBA" id="ARBA00004613"/>
    </source>
</evidence>